<proteinExistence type="predicted"/>
<feature type="compositionally biased region" description="Polar residues" evidence="1">
    <location>
        <begin position="257"/>
        <end position="266"/>
    </location>
</feature>
<evidence type="ECO:0000313" key="3">
    <source>
        <dbReference type="Proteomes" id="UP000623467"/>
    </source>
</evidence>
<keyword evidence="3" id="KW-1185">Reference proteome</keyword>
<dbReference type="AlphaFoldDB" id="A0A8H7DNN1"/>
<comment type="caution">
    <text evidence="2">The sequence shown here is derived from an EMBL/GenBank/DDBJ whole genome shotgun (WGS) entry which is preliminary data.</text>
</comment>
<dbReference type="Proteomes" id="UP000623467">
    <property type="component" value="Unassembled WGS sequence"/>
</dbReference>
<feature type="region of interest" description="Disordered" evidence="1">
    <location>
        <begin position="1"/>
        <end position="23"/>
    </location>
</feature>
<dbReference type="EMBL" id="JACAZH010000001">
    <property type="protein sequence ID" value="KAF7377816.1"/>
    <property type="molecule type" value="Genomic_DNA"/>
</dbReference>
<sequence>MLSLFKNRASNSSSSTESTPSSCGLRPLLLVDKLVAAQVIQRVEAPKTAKILKPKKAVPPTQAAVVPKRAPFVVPLHFSGHRPQVPASQQTRATPRRPLSKTGTPRAVSHHTKVVPKANPALSGIPKPSKVSRIRRSDVAIKSPKKPMLRSHIPVLFSSFVANYSYSRYGSGFSPPSGDQFQDSSVHWSFAGQCVCGYWPHHPTSYSSSDYVLSDPALQVCFLGVAKVSPVQFLRRQQLHPSDPVPVPNPGGGGASKGTQGLSCQD</sequence>
<accession>A0A8H7DNN1</accession>
<evidence type="ECO:0000313" key="2">
    <source>
        <dbReference type="EMBL" id="KAF7377816.1"/>
    </source>
</evidence>
<feature type="region of interest" description="Disordered" evidence="1">
    <location>
        <begin position="239"/>
        <end position="266"/>
    </location>
</feature>
<evidence type="ECO:0000256" key="1">
    <source>
        <dbReference type="SAM" id="MobiDB-lite"/>
    </source>
</evidence>
<organism evidence="2 3">
    <name type="scientific">Mycena sanguinolenta</name>
    <dbReference type="NCBI Taxonomy" id="230812"/>
    <lineage>
        <taxon>Eukaryota</taxon>
        <taxon>Fungi</taxon>
        <taxon>Dikarya</taxon>
        <taxon>Basidiomycota</taxon>
        <taxon>Agaricomycotina</taxon>
        <taxon>Agaricomycetes</taxon>
        <taxon>Agaricomycetidae</taxon>
        <taxon>Agaricales</taxon>
        <taxon>Marasmiineae</taxon>
        <taxon>Mycenaceae</taxon>
        <taxon>Mycena</taxon>
    </lineage>
</organism>
<name>A0A8H7DNN1_9AGAR</name>
<feature type="compositionally biased region" description="Low complexity" evidence="1">
    <location>
        <begin position="10"/>
        <end position="22"/>
    </location>
</feature>
<protein>
    <submittedName>
        <fullName evidence="2">Uncharacterized protein</fullName>
    </submittedName>
</protein>
<feature type="region of interest" description="Disordered" evidence="1">
    <location>
        <begin position="78"/>
        <end position="110"/>
    </location>
</feature>
<dbReference type="OrthoDB" id="3037378at2759"/>
<reference evidence="2" key="1">
    <citation type="submission" date="2020-05" db="EMBL/GenBank/DDBJ databases">
        <title>Mycena genomes resolve the evolution of fungal bioluminescence.</title>
        <authorList>
            <person name="Tsai I.J."/>
        </authorList>
    </citation>
    <scope>NUCLEOTIDE SEQUENCE</scope>
    <source>
        <strain evidence="2">160909Yilan</strain>
    </source>
</reference>
<gene>
    <name evidence="2" type="ORF">MSAN_00205100</name>
</gene>